<name>A0A8J2LZC4_9BILA</name>
<sequence>MFTQSEEQWKETDDFGNCEYRRRITHEDCCNCYGSRRFRSQSSSADWRRSTDHCGGFNDYVTLYPSHLWSQNILRGRRRQRCCHSSNGYCKSCSRCSRHKCWDVWNSADHIDQFVENMENLGTVRIIPTIFVSKSTTKDLPNFQTSIITDSRNIATDSADSLKATNAPYYGPFRARKIKITPAITAVTTRRHRSIHEHYLSERKYMRKIQNDKPKISKHLTFINEPMNNKSNDSKIVSDAYHDTISKHICSEFDEIPLSKISTFNDQCSSLEAPANITDKFDEILEKNLMSEENHHETGRDTLMEGLALLKDRKKAKDEKTIWQTIPVENNRFEIYPIITKNLIKKITTYWHKRTFKKLNEIKKFSQKFDPSKIDQNSYEQHIQQNDLMKSETIPINVENISLNDITDDIDSGSESKFIVGRCQEQENNSELMIGNGNVSKSEITSTDTELEIGPKLSLPYSQDLNDSYNGMDDEFETFPVSRTFRVTGKTESKPQNTILSNATTTVLITPVLEESPKQKSSIYNGRKHETITAEVFIRNPRNVKPTIINISTSDKEAKRPCWMILKAYESPSSTVDKEISRKKFDEKMTRIGSIASICEKIKKTKKPKATNFYETASTVTIPQKFKQEISERSQTKMSNYSNSDLRSKMTNRTVETETDTSIKSTFITEKRTSSNDVNLPNDFHTLVTMKTDETCKIHHTTAFERLLTADGELVKIYRRGSPIFFIFRYNNNPEILDKILIRFKNELANYEIAISAVRLSYLPAISKTNWHSTYKILTTNTALFEIITPSDIPIGLWQMIIGYDKTPNLCIVHLCILFNPWHKNDETYYSNEIELDEYVLNELAMMRKWQQNDAWLLGQFSAICINTTLHLLELCMANNLLKMNELGSASTIVKAIAAAISKFILKIKWSDFDRSNYENEILPSAWTGSKEIMATYQRMGNKIGYGQSWCYAGLLTSICRCIGIPSRMVTIYNFAPRIEDGTLIKLDIIDGMLAEKSKDTIWHYHIWNELWLQSKMLKNGSEWHICDATPTTKEQVELLNQGKALFPIRRIKNNDEKVKGQNDNEYFGQQLYGILNATIICNYYYRDPITRNPIFAYSKKLDKKYIFVYH</sequence>
<dbReference type="AlphaFoldDB" id="A0A8J2LZC4"/>
<comment type="caution">
    <text evidence="3">The sequence shown here is derived from an EMBL/GenBank/DDBJ whole genome shotgun (WGS) entry which is preliminary data.</text>
</comment>
<dbReference type="InterPro" id="IPR036985">
    <property type="entry name" value="Transglutaminase-like_sf"/>
</dbReference>
<dbReference type="GO" id="GO:0003810">
    <property type="term" value="F:protein-glutamine gamma-glutamyltransferase activity"/>
    <property type="evidence" value="ECO:0007669"/>
    <property type="project" value="TreeGrafter"/>
</dbReference>
<dbReference type="EMBL" id="CAKAEH010001425">
    <property type="protein sequence ID" value="CAG9536078.1"/>
    <property type="molecule type" value="Genomic_DNA"/>
</dbReference>
<dbReference type="InterPro" id="IPR013783">
    <property type="entry name" value="Ig-like_fold"/>
</dbReference>
<dbReference type="Gene3D" id="3.90.260.10">
    <property type="entry name" value="Transglutaminase-like"/>
    <property type="match status" value="1"/>
</dbReference>
<dbReference type="InterPro" id="IPR002931">
    <property type="entry name" value="Transglutaminase-like"/>
</dbReference>
<dbReference type="SUPFAM" id="SSF54001">
    <property type="entry name" value="Cysteine proteinases"/>
    <property type="match status" value="1"/>
</dbReference>
<reference evidence="3" key="1">
    <citation type="submission" date="2021-09" db="EMBL/GenBank/DDBJ databases">
        <authorList>
            <consortium name="Pathogen Informatics"/>
        </authorList>
    </citation>
    <scope>NUCLEOTIDE SEQUENCE</scope>
</reference>
<dbReference type="InterPro" id="IPR014756">
    <property type="entry name" value="Ig_E-set"/>
</dbReference>
<gene>
    <name evidence="3" type="ORF">CJOHNSTONI_LOCUS6035</name>
</gene>
<evidence type="ECO:0000259" key="2">
    <source>
        <dbReference type="SMART" id="SM00460"/>
    </source>
</evidence>
<evidence type="ECO:0000256" key="1">
    <source>
        <dbReference type="SAM" id="MobiDB-lite"/>
    </source>
</evidence>
<dbReference type="InterPro" id="IPR038765">
    <property type="entry name" value="Papain-like_cys_pep_sf"/>
</dbReference>
<dbReference type="OrthoDB" id="437511at2759"/>
<feature type="domain" description="Transglutaminase-like" evidence="2">
    <location>
        <begin position="941"/>
        <end position="1031"/>
    </location>
</feature>
<dbReference type="Pfam" id="PF01841">
    <property type="entry name" value="Transglut_core"/>
    <property type="match status" value="1"/>
</dbReference>
<dbReference type="PANTHER" id="PTHR11590">
    <property type="entry name" value="PROTEIN-GLUTAMINE GAMMA-GLUTAMYLTRANSFERASE"/>
    <property type="match status" value="1"/>
</dbReference>
<evidence type="ECO:0000313" key="3">
    <source>
        <dbReference type="EMBL" id="CAG9536078.1"/>
    </source>
</evidence>
<protein>
    <recommendedName>
        <fullName evidence="2">Transglutaminase-like domain-containing protein</fullName>
    </recommendedName>
</protein>
<dbReference type="SUPFAM" id="SSF81296">
    <property type="entry name" value="E set domains"/>
    <property type="match status" value="1"/>
</dbReference>
<organism evidence="3 4">
    <name type="scientific">Cercopithifilaria johnstoni</name>
    <dbReference type="NCBI Taxonomy" id="2874296"/>
    <lineage>
        <taxon>Eukaryota</taxon>
        <taxon>Metazoa</taxon>
        <taxon>Ecdysozoa</taxon>
        <taxon>Nematoda</taxon>
        <taxon>Chromadorea</taxon>
        <taxon>Rhabditida</taxon>
        <taxon>Spirurina</taxon>
        <taxon>Spiruromorpha</taxon>
        <taxon>Filarioidea</taxon>
        <taxon>Onchocercidae</taxon>
        <taxon>Cercopithifilaria</taxon>
    </lineage>
</organism>
<dbReference type="SMART" id="SM00460">
    <property type="entry name" value="TGc"/>
    <property type="match status" value="1"/>
</dbReference>
<keyword evidence="4" id="KW-1185">Reference proteome</keyword>
<feature type="compositionally biased region" description="Polar residues" evidence="1">
    <location>
        <begin position="636"/>
        <end position="655"/>
    </location>
</feature>
<feature type="region of interest" description="Disordered" evidence="1">
    <location>
        <begin position="632"/>
        <end position="655"/>
    </location>
</feature>
<proteinExistence type="predicted"/>
<dbReference type="Proteomes" id="UP000746747">
    <property type="component" value="Unassembled WGS sequence"/>
</dbReference>
<evidence type="ECO:0000313" key="4">
    <source>
        <dbReference type="Proteomes" id="UP000746747"/>
    </source>
</evidence>
<dbReference type="InterPro" id="IPR050779">
    <property type="entry name" value="Transglutaminase"/>
</dbReference>
<accession>A0A8J2LZC4</accession>
<dbReference type="Gene3D" id="2.60.40.10">
    <property type="entry name" value="Immunoglobulins"/>
    <property type="match status" value="1"/>
</dbReference>
<dbReference type="PANTHER" id="PTHR11590:SF40">
    <property type="entry name" value="HEMOCYTE PROTEIN-GLUTAMINE GAMMA-GLUTAMYLTRANSFERASE-LIKE PROTEIN"/>
    <property type="match status" value="1"/>
</dbReference>